<sequence length="192" mass="22856">MIFGYASGFHSKNLRLQIKLLMGFGCDKIYRDKYVNRNDYRDGLRRMLKRTKKGDIIFVHRNEVIFASMNEMVRILSILRDKNAHYISLSDFHFNTLRLNGSFLLKVFDSIRRFQNDILLEKRNHIKRPKQRTLLMGRPSGIQNATLDKYEYANFLYEVKKETIETACQKAQLSKSSYYRINSVFKTENYKT</sequence>
<organism evidence="2 3">
    <name type="scientific">Croceitalea marina</name>
    <dbReference type="NCBI Taxonomy" id="1775166"/>
    <lineage>
        <taxon>Bacteria</taxon>
        <taxon>Pseudomonadati</taxon>
        <taxon>Bacteroidota</taxon>
        <taxon>Flavobacteriia</taxon>
        <taxon>Flavobacteriales</taxon>
        <taxon>Flavobacteriaceae</taxon>
        <taxon>Croceitalea</taxon>
    </lineage>
</organism>
<dbReference type="SUPFAM" id="SSF53041">
    <property type="entry name" value="Resolvase-like"/>
    <property type="match status" value="1"/>
</dbReference>
<reference evidence="3" key="1">
    <citation type="journal article" date="2019" name="Int. J. Syst. Evol. Microbiol.">
        <title>The Global Catalogue of Microorganisms (GCM) 10K type strain sequencing project: providing services to taxonomists for standard genome sequencing and annotation.</title>
        <authorList>
            <consortium name="The Broad Institute Genomics Platform"/>
            <consortium name="The Broad Institute Genome Sequencing Center for Infectious Disease"/>
            <person name="Wu L."/>
            <person name="Ma J."/>
        </authorList>
    </citation>
    <scope>NUCLEOTIDE SEQUENCE [LARGE SCALE GENOMIC DNA]</scope>
    <source>
        <strain evidence="3">KCTC 52368</strain>
    </source>
</reference>
<evidence type="ECO:0000313" key="2">
    <source>
        <dbReference type="EMBL" id="MFD2587336.1"/>
    </source>
</evidence>
<dbReference type="RefSeq" id="WP_339142008.1">
    <property type="nucleotide sequence ID" value="NZ_JBHULB010000013.1"/>
</dbReference>
<dbReference type="InterPro" id="IPR036162">
    <property type="entry name" value="Resolvase-like_N_sf"/>
</dbReference>
<keyword evidence="3" id="KW-1185">Reference proteome</keyword>
<comment type="caution">
    <text evidence="2">The sequence shown here is derived from an EMBL/GenBank/DDBJ whole genome shotgun (WGS) entry which is preliminary data.</text>
</comment>
<name>A0ABW5MWF3_9FLAO</name>
<evidence type="ECO:0000313" key="3">
    <source>
        <dbReference type="Proteomes" id="UP001597526"/>
    </source>
</evidence>
<dbReference type="Proteomes" id="UP001597526">
    <property type="component" value="Unassembled WGS sequence"/>
</dbReference>
<feature type="domain" description="Resolvase/invertase-type recombinase catalytic" evidence="1">
    <location>
        <begin position="2"/>
        <end position="125"/>
    </location>
</feature>
<accession>A0ABW5MWF3</accession>
<protein>
    <submittedName>
        <fullName evidence="2">Recombinase family protein</fullName>
    </submittedName>
</protein>
<dbReference type="InterPro" id="IPR006119">
    <property type="entry name" value="Resolv_N"/>
</dbReference>
<proteinExistence type="predicted"/>
<dbReference type="SMART" id="SM00857">
    <property type="entry name" value="Resolvase"/>
    <property type="match status" value="1"/>
</dbReference>
<gene>
    <name evidence="2" type="ORF">ACFSQJ_10365</name>
</gene>
<dbReference type="Pfam" id="PF00239">
    <property type="entry name" value="Resolvase"/>
    <property type="match status" value="1"/>
</dbReference>
<dbReference type="Gene3D" id="3.40.50.1390">
    <property type="entry name" value="Resolvase, N-terminal catalytic domain"/>
    <property type="match status" value="1"/>
</dbReference>
<dbReference type="EMBL" id="JBHULB010000013">
    <property type="protein sequence ID" value="MFD2587336.1"/>
    <property type="molecule type" value="Genomic_DNA"/>
</dbReference>
<evidence type="ECO:0000259" key="1">
    <source>
        <dbReference type="SMART" id="SM00857"/>
    </source>
</evidence>